<keyword evidence="9" id="KW-1185">Reference proteome</keyword>
<comment type="subcellular location">
    <subcellularLocation>
        <location evidence="1">Membrane</location>
    </subcellularLocation>
</comment>
<dbReference type="InterPro" id="IPR017452">
    <property type="entry name" value="GPCR_Rhodpsn_7TM"/>
</dbReference>
<dbReference type="AlphaFoldDB" id="A0A5N5TD22"/>
<dbReference type="PROSITE" id="PS50262">
    <property type="entry name" value="G_PROTEIN_RECEP_F1_2"/>
    <property type="match status" value="1"/>
</dbReference>
<dbReference type="SUPFAM" id="SSF81321">
    <property type="entry name" value="Family A G protein-coupled receptor-like"/>
    <property type="match status" value="1"/>
</dbReference>
<keyword evidence="5 6" id="KW-0472">Membrane</keyword>
<evidence type="ECO:0000256" key="5">
    <source>
        <dbReference type="ARBA" id="ARBA00023136"/>
    </source>
</evidence>
<reference evidence="8 9" key="1">
    <citation type="journal article" date="2019" name="PLoS Biol.">
        <title>Sex chromosomes control vertical transmission of feminizing Wolbachia symbionts in an isopod.</title>
        <authorList>
            <person name="Becking T."/>
            <person name="Chebbi M.A."/>
            <person name="Giraud I."/>
            <person name="Moumen B."/>
            <person name="Laverre T."/>
            <person name="Caubet Y."/>
            <person name="Peccoud J."/>
            <person name="Gilbert C."/>
            <person name="Cordaux R."/>
        </authorList>
    </citation>
    <scope>NUCLEOTIDE SEQUENCE [LARGE SCALE GENOMIC DNA]</scope>
    <source>
        <strain evidence="8">ANa2</strain>
        <tissue evidence="8">Whole body excluding digestive tract and cuticle</tissue>
    </source>
</reference>
<gene>
    <name evidence="8" type="ORF">Anas_12809</name>
</gene>
<dbReference type="Pfam" id="PF00001">
    <property type="entry name" value="7tm_1"/>
    <property type="match status" value="1"/>
</dbReference>
<dbReference type="Gene3D" id="1.20.1070.10">
    <property type="entry name" value="Rhodopsin 7-helix transmembrane proteins"/>
    <property type="match status" value="1"/>
</dbReference>
<comment type="caution">
    <text evidence="8">The sequence shown here is derived from an EMBL/GenBank/DDBJ whole genome shotgun (WGS) entry which is preliminary data.</text>
</comment>
<evidence type="ECO:0000259" key="7">
    <source>
        <dbReference type="PROSITE" id="PS50262"/>
    </source>
</evidence>
<comment type="similarity">
    <text evidence="2">Belongs to the G-protein coupled receptor 1 family.</text>
</comment>
<evidence type="ECO:0000313" key="8">
    <source>
        <dbReference type="EMBL" id="KAB7504573.1"/>
    </source>
</evidence>
<keyword evidence="4 6" id="KW-1133">Transmembrane helix</keyword>
<dbReference type="EMBL" id="SEYY01002825">
    <property type="protein sequence ID" value="KAB7504573.1"/>
    <property type="molecule type" value="Genomic_DNA"/>
</dbReference>
<dbReference type="GO" id="GO:0004930">
    <property type="term" value="F:G protein-coupled receptor activity"/>
    <property type="evidence" value="ECO:0007669"/>
    <property type="project" value="InterPro"/>
</dbReference>
<sequence length="210" mass="23924">MNLTFVLKQKFERKNKLEMTDLISILEDQGLSGVGAGQTPVMAMNCEPPSQKADFYDTVKFFCFKCIDDMLYNFKSISLTSNSAFLSTSLKTYVSYLFFFSDLLEGKMTKVTMIALLIIAILTIFINLGVIIRVIKLLRKGGELKPTFLFIAFVVTACEETICTISLIAIDKYIFICHGISYRAIVTKKRVRISILITWIYSLLIDWQLK</sequence>
<name>A0A5N5TD22_9CRUS</name>
<keyword evidence="3 6" id="KW-0812">Transmembrane</keyword>
<organism evidence="8 9">
    <name type="scientific">Armadillidium nasatum</name>
    <dbReference type="NCBI Taxonomy" id="96803"/>
    <lineage>
        <taxon>Eukaryota</taxon>
        <taxon>Metazoa</taxon>
        <taxon>Ecdysozoa</taxon>
        <taxon>Arthropoda</taxon>
        <taxon>Crustacea</taxon>
        <taxon>Multicrustacea</taxon>
        <taxon>Malacostraca</taxon>
        <taxon>Eumalacostraca</taxon>
        <taxon>Peracarida</taxon>
        <taxon>Isopoda</taxon>
        <taxon>Oniscidea</taxon>
        <taxon>Crinocheta</taxon>
        <taxon>Armadillidiidae</taxon>
        <taxon>Armadillidium</taxon>
    </lineage>
</organism>
<protein>
    <recommendedName>
        <fullName evidence="7">G-protein coupled receptors family 1 profile domain-containing protein</fullName>
    </recommendedName>
</protein>
<dbReference type="GO" id="GO:0016020">
    <property type="term" value="C:membrane"/>
    <property type="evidence" value="ECO:0007669"/>
    <property type="project" value="UniProtKB-SubCell"/>
</dbReference>
<feature type="transmembrane region" description="Helical" evidence="6">
    <location>
        <begin position="147"/>
        <end position="170"/>
    </location>
</feature>
<evidence type="ECO:0000313" key="9">
    <source>
        <dbReference type="Proteomes" id="UP000326759"/>
    </source>
</evidence>
<evidence type="ECO:0000256" key="3">
    <source>
        <dbReference type="ARBA" id="ARBA00022692"/>
    </source>
</evidence>
<feature type="domain" description="G-protein coupled receptors family 1 profile" evidence="7">
    <location>
        <begin position="90"/>
        <end position="210"/>
    </location>
</feature>
<feature type="transmembrane region" description="Helical" evidence="6">
    <location>
        <begin position="114"/>
        <end position="135"/>
    </location>
</feature>
<evidence type="ECO:0000256" key="2">
    <source>
        <dbReference type="ARBA" id="ARBA00010663"/>
    </source>
</evidence>
<evidence type="ECO:0000256" key="1">
    <source>
        <dbReference type="ARBA" id="ARBA00004370"/>
    </source>
</evidence>
<accession>A0A5N5TD22</accession>
<evidence type="ECO:0000256" key="4">
    <source>
        <dbReference type="ARBA" id="ARBA00022989"/>
    </source>
</evidence>
<dbReference type="Proteomes" id="UP000326759">
    <property type="component" value="Unassembled WGS sequence"/>
</dbReference>
<evidence type="ECO:0000256" key="6">
    <source>
        <dbReference type="SAM" id="Phobius"/>
    </source>
</evidence>
<dbReference type="OrthoDB" id="10011551at2759"/>
<feature type="transmembrane region" description="Helical" evidence="6">
    <location>
        <begin position="191"/>
        <end position="209"/>
    </location>
</feature>
<dbReference type="InterPro" id="IPR000276">
    <property type="entry name" value="GPCR_Rhodpsn"/>
</dbReference>
<proteinExistence type="inferred from homology"/>